<reference evidence="1" key="1">
    <citation type="submission" date="2020-04" db="EMBL/GenBank/DDBJ databases">
        <authorList>
            <person name="Chiriac C."/>
            <person name="Salcher M."/>
            <person name="Ghai R."/>
            <person name="Kavagutti S V."/>
        </authorList>
    </citation>
    <scope>NUCLEOTIDE SEQUENCE</scope>
</reference>
<dbReference type="EMBL" id="LR797356">
    <property type="protein sequence ID" value="CAB4205355.1"/>
    <property type="molecule type" value="Genomic_DNA"/>
</dbReference>
<dbReference type="EMBL" id="LR797506">
    <property type="protein sequence ID" value="CAB4221740.1"/>
    <property type="molecule type" value="Genomic_DNA"/>
</dbReference>
<name>A0A6J5NDZ9_9CAUD</name>
<dbReference type="EMBL" id="LR797234">
    <property type="protein sequence ID" value="CAB4195420.1"/>
    <property type="molecule type" value="Genomic_DNA"/>
</dbReference>
<evidence type="ECO:0000313" key="7">
    <source>
        <dbReference type="EMBL" id="CAB4221740.1"/>
    </source>
</evidence>
<evidence type="ECO:0000313" key="4">
    <source>
        <dbReference type="EMBL" id="CAB4181789.1"/>
    </source>
</evidence>
<dbReference type="EMBL" id="LR796827">
    <property type="protein sequence ID" value="CAB4168369.1"/>
    <property type="molecule type" value="Genomic_DNA"/>
</dbReference>
<dbReference type="EMBL" id="LR796804">
    <property type="protein sequence ID" value="CAB4167659.1"/>
    <property type="molecule type" value="Genomic_DNA"/>
</dbReference>
<dbReference type="EMBL" id="LR798362">
    <property type="protein sequence ID" value="CAB5226781.1"/>
    <property type="molecule type" value="Genomic_DNA"/>
</dbReference>
<evidence type="ECO:0000313" key="1">
    <source>
        <dbReference type="EMBL" id="CAB4155771.1"/>
    </source>
</evidence>
<sequence length="286" mass="32085">MSITSSTILVELSMSVWTANKLDRAATDTVISDNQAAYGAAQVHKNLMAGTTLRKEIADYSSSCYRWHCSNTVPWADRGPRLLPTSMFIDYKSELNVRKAKFEALTEEFCTVYPGWLDQQVAAHTSRSLGGMFNIADYPSVDEVRSKFGFRVAFTPVPESGDFRVDIPRGDLEEVKQRYDEEFDSRLAGAMREPWDRLYTVLKALSSKLEDGGEKKRYHDTLVSNATDLCALLTHLNITKDPALERARNEVESLMAGVTMSDIKESATLREGIKSKVDTILGGYEW</sequence>
<accession>A0A6J5NDZ9</accession>
<evidence type="ECO:0000313" key="8">
    <source>
        <dbReference type="EMBL" id="CAB5226781.1"/>
    </source>
</evidence>
<proteinExistence type="predicted"/>
<dbReference type="EMBL" id="LR796643">
    <property type="protein sequence ID" value="CAB4155771.1"/>
    <property type="molecule type" value="Genomic_DNA"/>
</dbReference>
<gene>
    <name evidence="4" type="ORF">UFOVP1058_65</name>
    <name evidence="5" type="ORF">UFOVP1289_20</name>
    <name evidence="6" type="ORF">UFOVP1410_66</name>
    <name evidence="8" type="ORF">UFOVP1514_35</name>
    <name evidence="7" type="ORF">UFOVP1642_47</name>
    <name evidence="1" type="ORF">UFOVP656_15</name>
    <name evidence="2" type="ORF">UFOVP857_37</name>
    <name evidence="3" type="ORF">UFOVP879_9</name>
</gene>
<evidence type="ECO:0000313" key="3">
    <source>
        <dbReference type="EMBL" id="CAB4168369.1"/>
    </source>
</evidence>
<evidence type="ECO:0000313" key="5">
    <source>
        <dbReference type="EMBL" id="CAB4195420.1"/>
    </source>
</evidence>
<organism evidence="1">
    <name type="scientific">uncultured Caudovirales phage</name>
    <dbReference type="NCBI Taxonomy" id="2100421"/>
    <lineage>
        <taxon>Viruses</taxon>
        <taxon>Duplodnaviria</taxon>
        <taxon>Heunggongvirae</taxon>
        <taxon>Uroviricota</taxon>
        <taxon>Caudoviricetes</taxon>
        <taxon>Peduoviridae</taxon>
        <taxon>Maltschvirus</taxon>
        <taxon>Maltschvirus maltsch</taxon>
    </lineage>
</organism>
<evidence type="ECO:0000313" key="2">
    <source>
        <dbReference type="EMBL" id="CAB4167659.1"/>
    </source>
</evidence>
<dbReference type="EMBL" id="LR797024">
    <property type="protein sequence ID" value="CAB4181789.1"/>
    <property type="molecule type" value="Genomic_DNA"/>
</dbReference>
<evidence type="ECO:0000313" key="6">
    <source>
        <dbReference type="EMBL" id="CAB4205355.1"/>
    </source>
</evidence>
<protein>
    <submittedName>
        <fullName evidence="1">Uncharacterized protein</fullName>
    </submittedName>
</protein>